<dbReference type="InterPro" id="IPR001466">
    <property type="entry name" value="Beta-lactam-related"/>
</dbReference>
<keyword evidence="2" id="KW-0378">Hydrolase</keyword>
<reference evidence="2" key="1">
    <citation type="submission" date="2020-10" db="EMBL/GenBank/DDBJ databases">
        <authorList>
            <person name="Gilroy R."/>
        </authorList>
    </citation>
    <scope>NUCLEOTIDE SEQUENCE</scope>
    <source>
        <strain evidence="2">ChiSjej6B24-2974</strain>
    </source>
</reference>
<dbReference type="EMBL" id="DVFZ01000077">
    <property type="protein sequence ID" value="HIQ82955.1"/>
    <property type="molecule type" value="Genomic_DNA"/>
</dbReference>
<organism evidence="2 3">
    <name type="scientific">Candidatus Pullichristensenella stercorigallinarum</name>
    <dbReference type="NCBI Taxonomy" id="2840909"/>
    <lineage>
        <taxon>Bacteria</taxon>
        <taxon>Bacillati</taxon>
        <taxon>Bacillota</taxon>
        <taxon>Clostridia</taxon>
        <taxon>Candidatus Pullichristensenella</taxon>
    </lineage>
</organism>
<name>A0A9D1CXX5_9FIRM</name>
<protein>
    <submittedName>
        <fullName evidence="2">Serine hydrolase</fullName>
    </submittedName>
</protein>
<evidence type="ECO:0000313" key="2">
    <source>
        <dbReference type="EMBL" id="HIQ82955.1"/>
    </source>
</evidence>
<reference evidence="2" key="2">
    <citation type="journal article" date="2021" name="PeerJ">
        <title>Extensive microbial diversity within the chicken gut microbiome revealed by metagenomics and culture.</title>
        <authorList>
            <person name="Gilroy R."/>
            <person name="Ravi A."/>
            <person name="Getino M."/>
            <person name="Pursley I."/>
            <person name="Horton D.L."/>
            <person name="Alikhan N.F."/>
            <person name="Baker D."/>
            <person name="Gharbi K."/>
            <person name="Hall N."/>
            <person name="Watson M."/>
            <person name="Adriaenssens E.M."/>
            <person name="Foster-Nyarko E."/>
            <person name="Jarju S."/>
            <person name="Secka A."/>
            <person name="Antonio M."/>
            <person name="Oren A."/>
            <person name="Chaudhuri R.R."/>
            <person name="La Ragione R."/>
            <person name="Hildebrand F."/>
            <person name="Pallen M.J."/>
        </authorList>
    </citation>
    <scope>NUCLEOTIDE SEQUENCE</scope>
    <source>
        <strain evidence="2">ChiSjej6B24-2974</strain>
    </source>
</reference>
<feature type="domain" description="Beta-lactamase-related" evidence="1">
    <location>
        <begin position="10"/>
        <end position="215"/>
    </location>
</feature>
<comment type="caution">
    <text evidence="2">The sequence shown here is derived from an EMBL/GenBank/DDBJ whole genome shotgun (WGS) entry which is preliminary data.</text>
</comment>
<dbReference type="InterPro" id="IPR012338">
    <property type="entry name" value="Beta-lactam/transpept-like"/>
</dbReference>
<accession>A0A9D1CXX5</accession>
<feature type="non-terminal residue" evidence="2">
    <location>
        <position position="244"/>
    </location>
</feature>
<evidence type="ECO:0000259" key="1">
    <source>
        <dbReference type="Pfam" id="PF00144"/>
    </source>
</evidence>
<dbReference type="Gene3D" id="3.40.710.10">
    <property type="entry name" value="DD-peptidase/beta-lactamase superfamily"/>
    <property type="match status" value="1"/>
</dbReference>
<sequence length="244" mass="26384">MSIDFAAASARIADLIARDRLSGVAVCACGPDGVAFARGYGFRDAAHAICPDQDTMFGIASMSKSITALAISILESEGKLSWDDPVYHYFPRFRVPGAARDAVTLRTLANHTSGIPPMEPLEWSIAMNSAGREGEWVRAMRKSAPNAMETIDQVIDYIATCPYPTVGAPGENMSYCNEGYAILSYVADQAAGVPLEQFCMERIFRPLGMTRTIMDDDCASARALSGGNITSLFERDEDGTLRCD</sequence>
<dbReference type="InterPro" id="IPR050491">
    <property type="entry name" value="AmpC-like"/>
</dbReference>
<gene>
    <name evidence="2" type="ORF">IAA52_07610</name>
</gene>
<dbReference type="PANTHER" id="PTHR46825">
    <property type="entry name" value="D-ALANYL-D-ALANINE-CARBOXYPEPTIDASE/ENDOPEPTIDASE AMPH"/>
    <property type="match status" value="1"/>
</dbReference>
<dbReference type="PANTHER" id="PTHR46825:SF9">
    <property type="entry name" value="BETA-LACTAMASE-RELATED DOMAIN-CONTAINING PROTEIN"/>
    <property type="match status" value="1"/>
</dbReference>
<dbReference type="Proteomes" id="UP000824260">
    <property type="component" value="Unassembled WGS sequence"/>
</dbReference>
<evidence type="ECO:0000313" key="3">
    <source>
        <dbReference type="Proteomes" id="UP000824260"/>
    </source>
</evidence>
<dbReference type="SUPFAM" id="SSF56601">
    <property type="entry name" value="beta-lactamase/transpeptidase-like"/>
    <property type="match status" value="1"/>
</dbReference>
<proteinExistence type="predicted"/>
<dbReference type="GO" id="GO:0016787">
    <property type="term" value="F:hydrolase activity"/>
    <property type="evidence" value="ECO:0007669"/>
    <property type="project" value="UniProtKB-KW"/>
</dbReference>
<dbReference type="Pfam" id="PF00144">
    <property type="entry name" value="Beta-lactamase"/>
    <property type="match status" value="1"/>
</dbReference>
<dbReference type="AlphaFoldDB" id="A0A9D1CXX5"/>